<dbReference type="SMART" id="SM00342">
    <property type="entry name" value="HTH_ARAC"/>
    <property type="match status" value="1"/>
</dbReference>
<dbReference type="EMBL" id="AEPE02000005">
    <property type="protein sequence ID" value="EFZ36516.1"/>
    <property type="molecule type" value="Genomic_DNA"/>
</dbReference>
<dbReference type="STRING" id="28134.SAMN05444288_2008"/>
<accession>E7RQH8</accession>
<comment type="caution">
    <text evidence="5">The sequence shown here is derived from an EMBL/GenBank/DDBJ whole genome shotgun (WGS) entry which is preliminary data.</text>
</comment>
<name>E7RQH8_9BACT</name>
<dbReference type="HOGENOM" id="CLU_000445_88_2_10"/>
<dbReference type="eggNOG" id="COG2207">
    <property type="taxonomic scope" value="Bacteria"/>
</dbReference>
<evidence type="ECO:0000313" key="5">
    <source>
        <dbReference type="EMBL" id="EFZ36516.1"/>
    </source>
</evidence>
<protein>
    <submittedName>
        <fullName evidence="5">Transcriptional regulator, AraC family</fullName>
    </submittedName>
</protein>
<dbReference type="Proteomes" id="UP000005580">
    <property type="component" value="Unassembled WGS sequence"/>
</dbReference>
<evidence type="ECO:0000259" key="4">
    <source>
        <dbReference type="PROSITE" id="PS01124"/>
    </source>
</evidence>
<keyword evidence="2" id="KW-0238">DNA-binding</keyword>
<organism evidence="5 6">
    <name type="scientific">Hoylesella oralis ATCC 33269</name>
    <dbReference type="NCBI Taxonomy" id="873533"/>
    <lineage>
        <taxon>Bacteria</taxon>
        <taxon>Pseudomonadati</taxon>
        <taxon>Bacteroidota</taxon>
        <taxon>Bacteroidia</taxon>
        <taxon>Bacteroidales</taxon>
        <taxon>Prevotellaceae</taxon>
        <taxon>Hoylesella</taxon>
    </lineage>
</organism>
<dbReference type="InterPro" id="IPR018060">
    <property type="entry name" value="HTH_AraC"/>
</dbReference>
<gene>
    <name evidence="5" type="ORF">HMPREF0663_11429</name>
</gene>
<dbReference type="Gene3D" id="1.10.10.60">
    <property type="entry name" value="Homeodomain-like"/>
    <property type="match status" value="1"/>
</dbReference>
<proteinExistence type="predicted"/>
<sequence>MRVEFFVAPYRFLNSLLPSNNFGIGGGISLYDNPVIPLTETDALCFVEDIHRLRDRMKENAHPFYRELMGSLCQTMIYDLFSFHSKYHGTLDATDRRSFVVKELLQLLQTGISRTQREVSYYAERLNVSPKYLSDTVRRTTGSSVTSFIDRYTVPMLKGFLEDERLSLTQISEMMNFTSLSYFSRYVSKHLGMTPSQYRMSLQPGNG</sequence>
<reference evidence="5" key="1">
    <citation type="submission" date="2011-01" db="EMBL/GenBank/DDBJ databases">
        <authorList>
            <person name="Muzny D."/>
            <person name="Qin X."/>
            <person name="Buhay C."/>
            <person name="Dugan-Rocha S."/>
            <person name="Ding Y."/>
            <person name="Chen G."/>
            <person name="Hawes A."/>
            <person name="Holder M."/>
            <person name="Jhangiani S."/>
            <person name="Johnson A."/>
            <person name="Khan Z."/>
            <person name="Li Z."/>
            <person name="Liu W."/>
            <person name="Liu X."/>
            <person name="Perez L."/>
            <person name="Shen H."/>
            <person name="Wang Q."/>
            <person name="Watt J."/>
            <person name="Xi L."/>
            <person name="Xin Y."/>
            <person name="Zhou J."/>
            <person name="Deng J."/>
            <person name="Jiang H."/>
            <person name="Liu Y."/>
            <person name="Qu J."/>
            <person name="Song X.-Z."/>
            <person name="Zhang L."/>
            <person name="Villasana D."/>
            <person name="Johnson A."/>
            <person name="Liu J."/>
            <person name="Liyanage D."/>
            <person name="Lorensuhewa L."/>
            <person name="Robinson T."/>
            <person name="Song A."/>
            <person name="Song B.-B."/>
            <person name="Dinh H."/>
            <person name="Thornton R."/>
            <person name="Coyle M."/>
            <person name="Francisco L."/>
            <person name="Jackson L."/>
            <person name="Javaid M."/>
            <person name="Korchina V."/>
            <person name="Kovar C."/>
            <person name="Mata R."/>
            <person name="Mathew T."/>
            <person name="Ngo R."/>
            <person name="Nguyen L."/>
            <person name="Nguyen N."/>
            <person name="Okwuonu G."/>
            <person name="Ongeri F."/>
            <person name="Pham C."/>
            <person name="Simmons D."/>
            <person name="Wilczek-Boney K."/>
            <person name="Hale W."/>
            <person name="Jakkamsetti A."/>
            <person name="Pham P."/>
            <person name="Ruth R."/>
            <person name="San Lucas F."/>
            <person name="Warren J."/>
            <person name="Zhang J."/>
            <person name="Zhao Z."/>
            <person name="Zhou C."/>
            <person name="Zhu D."/>
            <person name="Lee S."/>
            <person name="Bess C."/>
            <person name="Blankenburg K."/>
            <person name="Forbes L."/>
            <person name="Fu Q."/>
            <person name="Gubbala S."/>
            <person name="Hirani K."/>
            <person name="Jayaseelan J.C."/>
            <person name="Lara F."/>
            <person name="Munidasa M."/>
            <person name="Palculict T."/>
            <person name="Patil S."/>
            <person name="Pu L.-L."/>
            <person name="Saada N."/>
            <person name="Tang L."/>
            <person name="Weissenberger G."/>
            <person name="Zhu Y."/>
            <person name="Hemphill L."/>
            <person name="Shang Y."/>
            <person name="Youmans B."/>
            <person name="Ayvaz T."/>
            <person name="Ross M."/>
            <person name="Santibanez J."/>
            <person name="Aqrawi P."/>
            <person name="Gross S."/>
            <person name="Joshi V."/>
            <person name="Fowler G."/>
            <person name="Nazareth L."/>
            <person name="Reid J."/>
            <person name="Worley K."/>
            <person name="Petrosino J."/>
            <person name="Highlander S."/>
            <person name="Gibbs R."/>
        </authorList>
    </citation>
    <scope>NUCLEOTIDE SEQUENCE [LARGE SCALE GENOMIC DNA]</scope>
    <source>
        <strain evidence="5">ATCC 33269</strain>
    </source>
</reference>
<keyword evidence="6" id="KW-1185">Reference proteome</keyword>
<feature type="domain" description="HTH araC/xylS-type" evidence="4">
    <location>
        <begin position="102"/>
        <end position="201"/>
    </location>
</feature>
<dbReference type="Pfam" id="PF12833">
    <property type="entry name" value="HTH_18"/>
    <property type="match status" value="1"/>
</dbReference>
<dbReference type="GO" id="GO:0003700">
    <property type="term" value="F:DNA-binding transcription factor activity"/>
    <property type="evidence" value="ECO:0007669"/>
    <property type="project" value="InterPro"/>
</dbReference>
<dbReference type="PROSITE" id="PS01124">
    <property type="entry name" value="HTH_ARAC_FAMILY_2"/>
    <property type="match status" value="1"/>
</dbReference>
<dbReference type="GO" id="GO:0043565">
    <property type="term" value="F:sequence-specific DNA binding"/>
    <property type="evidence" value="ECO:0007669"/>
    <property type="project" value="InterPro"/>
</dbReference>
<evidence type="ECO:0000256" key="2">
    <source>
        <dbReference type="ARBA" id="ARBA00023125"/>
    </source>
</evidence>
<keyword evidence="3" id="KW-0804">Transcription</keyword>
<dbReference type="AlphaFoldDB" id="E7RQH8"/>
<dbReference type="SUPFAM" id="SSF46689">
    <property type="entry name" value="Homeodomain-like"/>
    <property type="match status" value="1"/>
</dbReference>
<dbReference type="PANTHER" id="PTHR43280:SF32">
    <property type="entry name" value="TRANSCRIPTIONAL REGULATORY PROTEIN"/>
    <property type="match status" value="1"/>
</dbReference>
<keyword evidence="1" id="KW-0805">Transcription regulation</keyword>
<evidence type="ECO:0000256" key="3">
    <source>
        <dbReference type="ARBA" id="ARBA00023163"/>
    </source>
</evidence>
<evidence type="ECO:0000256" key="1">
    <source>
        <dbReference type="ARBA" id="ARBA00023015"/>
    </source>
</evidence>
<dbReference type="InterPro" id="IPR009057">
    <property type="entry name" value="Homeodomain-like_sf"/>
</dbReference>
<evidence type="ECO:0000313" key="6">
    <source>
        <dbReference type="Proteomes" id="UP000005580"/>
    </source>
</evidence>
<dbReference type="PANTHER" id="PTHR43280">
    <property type="entry name" value="ARAC-FAMILY TRANSCRIPTIONAL REGULATOR"/>
    <property type="match status" value="1"/>
</dbReference>